<dbReference type="AlphaFoldDB" id="A0A5C4W6U8"/>
<dbReference type="Proteomes" id="UP000312512">
    <property type="component" value="Unassembled WGS sequence"/>
</dbReference>
<accession>A0A5C4W6U8</accession>
<dbReference type="InterPro" id="IPR014729">
    <property type="entry name" value="Rossmann-like_a/b/a_fold"/>
</dbReference>
<dbReference type="InterPro" id="IPR006016">
    <property type="entry name" value="UspA"/>
</dbReference>
<dbReference type="Gene3D" id="3.40.50.620">
    <property type="entry name" value="HUPs"/>
    <property type="match status" value="2"/>
</dbReference>
<dbReference type="PRINTS" id="PR01438">
    <property type="entry name" value="UNVRSLSTRESS"/>
</dbReference>
<evidence type="ECO:0000313" key="3">
    <source>
        <dbReference type="EMBL" id="KAB8192071.1"/>
    </source>
</evidence>
<gene>
    <name evidence="3" type="ORF">FH608_029055</name>
</gene>
<comment type="caution">
    <text evidence="3">The sequence shown here is derived from an EMBL/GenBank/DDBJ whole genome shotgun (WGS) entry which is preliminary data.</text>
</comment>
<feature type="domain" description="UspA" evidence="2">
    <location>
        <begin position="148"/>
        <end position="277"/>
    </location>
</feature>
<evidence type="ECO:0000313" key="4">
    <source>
        <dbReference type="Proteomes" id="UP000312512"/>
    </source>
</evidence>
<reference evidence="3 4" key="1">
    <citation type="submission" date="2019-10" db="EMBL/GenBank/DDBJ databases">
        <title>Nonomuraea sp. nov., isolated from Phyllanthus amarus.</title>
        <authorList>
            <person name="Klykleung N."/>
            <person name="Tanasupawat S."/>
        </authorList>
    </citation>
    <scope>NUCLEOTIDE SEQUENCE [LARGE SCALE GENOMIC DNA]</scope>
    <source>
        <strain evidence="3 4">PA1-10</strain>
    </source>
</reference>
<name>A0A5C4W6U8_9ACTN</name>
<dbReference type="SUPFAM" id="SSF52402">
    <property type="entry name" value="Adenine nucleotide alpha hydrolases-like"/>
    <property type="match status" value="2"/>
</dbReference>
<dbReference type="Pfam" id="PF00582">
    <property type="entry name" value="Usp"/>
    <property type="match status" value="2"/>
</dbReference>
<dbReference type="PANTHER" id="PTHR46268">
    <property type="entry name" value="STRESS RESPONSE PROTEIN NHAX"/>
    <property type="match status" value="1"/>
</dbReference>
<evidence type="ECO:0000259" key="2">
    <source>
        <dbReference type="Pfam" id="PF00582"/>
    </source>
</evidence>
<proteinExistence type="inferred from homology"/>
<protein>
    <submittedName>
        <fullName evidence="3">Universal stress protein</fullName>
    </submittedName>
</protein>
<dbReference type="EMBL" id="VDLX02000011">
    <property type="protein sequence ID" value="KAB8192071.1"/>
    <property type="molecule type" value="Genomic_DNA"/>
</dbReference>
<comment type="similarity">
    <text evidence="1">Belongs to the universal stress protein A family.</text>
</comment>
<dbReference type="PANTHER" id="PTHR46268:SF6">
    <property type="entry name" value="UNIVERSAL STRESS PROTEIN UP12"/>
    <property type="match status" value="1"/>
</dbReference>
<organism evidence="3 4">
    <name type="scientific">Nonomuraea phyllanthi</name>
    <dbReference type="NCBI Taxonomy" id="2219224"/>
    <lineage>
        <taxon>Bacteria</taxon>
        <taxon>Bacillati</taxon>
        <taxon>Actinomycetota</taxon>
        <taxon>Actinomycetes</taxon>
        <taxon>Streptosporangiales</taxon>
        <taxon>Streptosporangiaceae</taxon>
        <taxon>Nonomuraea</taxon>
    </lineage>
</organism>
<feature type="domain" description="UspA" evidence="2">
    <location>
        <begin position="5"/>
        <end position="138"/>
    </location>
</feature>
<keyword evidence="4" id="KW-1185">Reference proteome</keyword>
<dbReference type="OrthoDB" id="9816117at2"/>
<evidence type="ECO:0000256" key="1">
    <source>
        <dbReference type="ARBA" id="ARBA00008791"/>
    </source>
</evidence>
<dbReference type="InterPro" id="IPR006015">
    <property type="entry name" value="Universal_stress_UspA"/>
</dbReference>
<sequence>MDAAIVVGVDGSPTAWSALAWAAEDAERRHLPLRVVHVREPWLAEHPLGASSDEETRTERCDRLLADSAARARELAPGARVSTALVTGAVIERLKTESETADAVVVGSRGRGGFAGLVLGSVGLGLAGYAECPVVVVRRLPRGGGGDIVVGYDGSRWADMALEYAMAQAAARRSRLRVLYGQRYPAMTPHPAGFGPLPVDEVSDIRQRLIAWRDKHPGIDLVASTVREHPVPALAAASREADLVVVGSRGLGGFASAMLGSVSHGILHRSHCPVVVVGALRGRP</sequence>